<dbReference type="GO" id="GO:0034599">
    <property type="term" value="P:cellular response to oxidative stress"/>
    <property type="evidence" value="ECO:0007669"/>
    <property type="project" value="InterPro"/>
</dbReference>
<dbReference type="EMBL" id="QXQA01000008">
    <property type="protein sequence ID" value="RIX52177.1"/>
    <property type="molecule type" value="Genomic_DNA"/>
</dbReference>
<dbReference type="PANTHER" id="PTHR43035:SF1">
    <property type="entry name" value="FATTY ACID REPRESSION MUTANT PROTEIN 2-RELATED"/>
    <property type="match status" value="1"/>
</dbReference>
<dbReference type="Gene3D" id="3.40.109.10">
    <property type="entry name" value="NADH Oxidase"/>
    <property type="match status" value="1"/>
</dbReference>
<dbReference type="InterPro" id="IPR033877">
    <property type="entry name" value="Frm2/Hbn1"/>
</dbReference>
<protein>
    <recommendedName>
        <fullName evidence="3">Nitroreductase domain-containing protein</fullName>
    </recommendedName>
</protein>
<accession>A0A3A1UUJ7</accession>
<dbReference type="OrthoDB" id="9810617at2"/>
<dbReference type="PANTHER" id="PTHR43035">
    <property type="entry name" value="FATTY ACID REPRESSION MUTANT PROTEIN 2-RELATED"/>
    <property type="match status" value="1"/>
</dbReference>
<dbReference type="AlphaFoldDB" id="A0A3A1UUJ7"/>
<keyword evidence="2" id="KW-1185">Reference proteome</keyword>
<dbReference type="SUPFAM" id="SSF55469">
    <property type="entry name" value="FMN-dependent nitroreductase-like"/>
    <property type="match status" value="1"/>
</dbReference>
<proteinExistence type="predicted"/>
<organism evidence="1 2">
    <name type="scientific">Paenibacillus nanensis</name>
    <dbReference type="NCBI Taxonomy" id="393251"/>
    <lineage>
        <taxon>Bacteria</taxon>
        <taxon>Bacillati</taxon>
        <taxon>Bacillota</taxon>
        <taxon>Bacilli</taxon>
        <taxon>Bacillales</taxon>
        <taxon>Paenibacillaceae</taxon>
        <taxon>Paenibacillus</taxon>
    </lineage>
</organism>
<dbReference type="GO" id="GO:0016491">
    <property type="term" value="F:oxidoreductase activity"/>
    <property type="evidence" value="ECO:0007669"/>
    <property type="project" value="InterPro"/>
</dbReference>
<gene>
    <name evidence="1" type="ORF">D3P08_14505</name>
</gene>
<dbReference type="InterPro" id="IPR000415">
    <property type="entry name" value="Nitroreductase-like"/>
</dbReference>
<dbReference type="RefSeq" id="WP_119600409.1">
    <property type="nucleotide sequence ID" value="NZ_QXQA01000008.1"/>
</dbReference>
<evidence type="ECO:0008006" key="3">
    <source>
        <dbReference type="Google" id="ProtNLM"/>
    </source>
</evidence>
<dbReference type="Proteomes" id="UP000266482">
    <property type="component" value="Unassembled WGS sequence"/>
</dbReference>
<sequence length="61" mass="7032">MSTAFLEAVKEKRANYGLSKERFESSECIEHIVRYAVKHTPSAFNSQRARIVVLFGRQSEK</sequence>
<name>A0A3A1UUJ7_9BACL</name>
<evidence type="ECO:0000313" key="1">
    <source>
        <dbReference type="EMBL" id="RIX52177.1"/>
    </source>
</evidence>
<comment type="caution">
    <text evidence="1">The sequence shown here is derived from an EMBL/GenBank/DDBJ whole genome shotgun (WGS) entry which is preliminary data.</text>
</comment>
<evidence type="ECO:0000313" key="2">
    <source>
        <dbReference type="Proteomes" id="UP000266482"/>
    </source>
</evidence>
<reference evidence="1 2" key="1">
    <citation type="submission" date="2018-09" db="EMBL/GenBank/DDBJ databases">
        <title>Paenibacillus aracenensis nov. sp. isolated from a cave in southern Spain.</title>
        <authorList>
            <person name="Jurado V."/>
            <person name="Gutierrez-Patricio S."/>
            <person name="Gonzalez-Pimentel J.L."/>
            <person name="Miller A.Z."/>
            <person name="Laiz L."/>
            <person name="Saiz-Jimenez C."/>
        </authorList>
    </citation>
    <scope>NUCLEOTIDE SEQUENCE [LARGE SCALE GENOMIC DNA]</scope>
    <source>
        <strain evidence="1 2">DSM 22867</strain>
    </source>
</reference>